<evidence type="ECO:0000313" key="1">
    <source>
        <dbReference type="EMBL" id="RGB94299.1"/>
    </source>
</evidence>
<reference evidence="1 2" key="1">
    <citation type="submission" date="2018-08" db="EMBL/GenBank/DDBJ databases">
        <title>A genome reference for cultivated species of the human gut microbiota.</title>
        <authorList>
            <person name="Zou Y."/>
            <person name="Xue W."/>
            <person name="Luo G."/>
        </authorList>
    </citation>
    <scope>NUCLEOTIDE SEQUENCE [LARGE SCALE GENOMIC DNA]</scope>
    <source>
        <strain evidence="1 2">AF29-11BH</strain>
    </source>
</reference>
<protein>
    <submittedName>
        <fullName evidence="1">Uncharacterized protein</fullName>
    </submittedName>
</protein>
<accession>A0A3E2UDK9</accession>
<dbReference type="AlphaFoldDB" id="A0A3E2UDK9"/>
<gene>
    <name evidence="1" type="ORF">DWZ04_13475</name>
</gene>
<dbReference type="Proteomes" id="UP000260783">
    <property type="component" value="Unassembled WGS sequence"/>
</dbReference>
<name>A0A3E2UDK9_9FIRM</name>
<proteinExistence type="predicted"/>
<sequence>MKCNVNIPEACPFCGRQLQQESKDFALLDEQSKPIGKLCHIYWRHPTTTDCILGDCNVTYEPDGIERTQGYSFSNTPDEIRKWNKRSLSWDMNKAKWR</sequence>
<comment type="caution">
    <text evidence="1">The sequence shown here is derived from an EMBL/GenBank/DDBJ whole genome shotgun (WGS) entry which is preliminary data.</text>
</comment>
<evidence type="ECO:0000313" key="2">
    <source>
        <dbReference type="Proteomes" id="UP000260783"/>
    </source>
</evidence>
<dbReference type="RefSeq" id="WP_117527836.1">
    <property type="nucleotide sequence ID" value="NZ_JAQCXC010000018.1"/>
</dbReference>
<dbReference type="EMBL" id="QVEW01000018">
    <property type="protein sequence ID" value="RGB94299.1"/>
    <property type="molecule type" value="Genomic_DNA"/>
</dbReference>
<organism evidence="1 2">
    <name type="scientific">Faecalibacterium prausnitzii</name>
    <dbReference type="NCBI Taxonomy" id="853"/>
    <lineage>
        <taxon>Bacteria</taxon>
        <taxon>Bacillati</taxon>
        <taxon>Bacillota</taxon>
        <taxon>Clostridia</taxon>
        <taxon>Eubacteriales</taxon>
        <taxon>Oscillospiraceae</taxon>
        <taxon>Faecalibacterium</taxon>
    </lineage>
</organism>